<evidence type="ECO:0000313" key="1">
    <source>
        <dbReference type="EMBL" id="KAK1493922.1"/>
    </source>
</evidence>
<keyword evidence="2" id="KW-1185">Reference proteome</keyword>
<name>A0AAI9YB18_9PEZI</name>
<protein>
    <submittedName>
        <fullName evidence="1">Uncharacterized protein</fullName>
    </submittedName>
</protein>
<gene>
    <name evidence="1" type="ORF">CCUS01_13803</name>
</gene>
<dbReference type="Proteomes" id="UP001239213">
    <property type="component" value="Unassembled WGS sequence"/>
</dbReference>
<comment type="caution">
    <text evidence="1">The sequence shown here is derived from an EMBL/GenBank/DDBJ whole genome shotgun (WGS) entry which is preliminary data.</text>
</comment>
<proteinExistence type="predicted"/>
<organism evidence="1 2">
    <name type="scientific">Colletotrichum cuscutae</name>
    <dbReference type="NCBI Taxonomy" id="1209917"/>
    <lineage>
        <taxon>Eukaryota</taxon>
        <taxon>Fungi</taxon>
        <taxon>Dikarya</taxon>
        <taxon>Ascomycota</taxon>
        <taxon>Pezizomycotina</taxon>
        <taxon>Sordariomycetes</taxon>
        <taxon>Hypocreomycetidae</taxon>
        <taxon>Glomerellales</taxon>
        <taxon>Glomerellaceae</taxon>
        <taxon>Colletotrichum</taxon>
        <taxon>Colletotrichum acutatum species complex</taxon>
    </lineage>
</organism>
<evidence type="ECO:0000313" key="2">
    <source>
        <dbReference type="Proteomes" id="UP001239213"/>
    </source>
</evidence>
<dbReference type="EMBL" id="MPDP01000023">
    <property type="protein sequence ID" value="KAK1493922.1"/>
    <property type="molecule type" value="Genomic_DNA"/>
</dbReference>
<dbReference type="AlphaFoldDB" id="A0AAI9YB18"/>
<sequence length="303" mass="33661">MVRRLHTGLEERSQVEACEGGGVRDRWAKPSGEEEAKKSTRERVFIKIWIRQRGWNFAAHDWFCSLGLSRSLVASSPCICPSHVDCRRLLLMRLSNPRFFKKLPPTEATAQPLLCCFVAVADLTTCPSSMTARRDPRNILRCKPSRKARETVTGNLTPAPRPVGPAYCIQTTLLGCAAPRCDAMLCDVFAMHQGFRQNIGDASSNKTATTQETRVHLIDSGICWCIRDTRGRNNAFRPVFVRDVSRLLNSVPIFAVSAGVFQDLACSPLHPSSKCPSPTEERCNLAMLAYEARNTLTTCACQS</sequence>
<reference evidence="1" key="1">
    <citation type="submission" date="2016-11" db="EMBL/GenBank/DDBJ databases">
        <title>The genome sequence of Colletotrichum cuscutae.</title>
        <authorList>
            <person name="Baroncelli R."/>
        </authorList>
    </citation>
    <scope>NUCLEOTIDE SEQUENCE</scope>
    <source>
        <strain evidence="1">IMI 304802</strain>
    </source>
</reference>
<accession>A0AAI9YB18</accession>